<dbReference type="GeneTree" id="ENSGT01030000234536"/>
<dbReference type="Bgee" id="ENSOANG00000038483">
    <property type="expression patterns" value="Expressed in endometrium"/>
</dbReference>
<keyword evidence="8" id="KW-1185">Reference proteome</keyword>
<dbReference type="Ensembl" id="ENSOANT00000066215.1">
    <property type="protein sequence ID" value="ENSOANP00000044904.1"/>
    <property type="gene ID" value="ENSOANG00000038483.1"/>
</dbReference>
<keyword evidence="2" id="KW-1064">Adaptive immunity</keyword>
<evidence type="ECO:0000259" key="6">
    <source>
        <dbReference type="SMART" id="SM00406"/>
    </source>
</evidence>
<evidence type="ECO:0000256" key="5">
    <source>
        <dbReference type="SAM" id="SignalP"/>
    </source>
</evidence>
<dbReference type="SMART" id="SM00406">
    <property type="entry name" value="IGv"/>
    <property type="match status" value="1"/>
</dbReference>
<organism evidence="7 8">
    <name type="scientific">Ornithorhynchus anatinus</name>
    <name type="common">Duckbill platypus</name>
    <dbReference type="NCBI Taxonomy" id="9258"/>
    <lineage>
        <taxon>Eukaryota</taxon>
        <taxon>Metazoa</taxon>
        <taxon>Chordata</taxon>
        <taxon>Craniata</taxon>
        <taxon>Vertebrata</taxon>
        <taxon>Euteleostomi</taxon>
        <taxon>Mammalia</taxon>
        <taxon>Monotremata</taxon>
        <taxon>Ornithorhynchidae</taxon>
        <taxon>Ornithorhynchus</taxon>
    </lineage>
</organism>
<accession>A0A6I8NUD2</accession>
<keyword evidence="3" id="KW-1280">Immunoglobulin</keyword>
<dbReference type="Gene3D" id="2.60.40.10">
    <property type="entry name" value="Immunoglobulins"/>
    <property type="match status" value="1"/>
</dbReference>
<dbReference type="GO" id="GO:0005576">
    <property type="term" value="C:extracellular region"/>
    <property type="evidence" value="ECO:0007669"/>
    <property type="project" value="UniProtKB-ARBA"/>
</dbReference>
<dbReference type="AlphaFoldDB" id="A0A6I8NUD2"/>
<keyword evidence="1" id="KW-0391">Immunity</keyword>
<dbReference type="InterPro" id="IPR013106">
    <property type="entry name" value="Ig_V-set"/>
</dbReference>
<dbReference type="InParanoid" id="A0A6I8NUD2"/>
<reference evidence="7 8" key="1">
    <citation type="journal article" date="2008" name="Nature">
        <title>Genome analysis of the platypus reveals unique signatures of evolution.</title>
        <authorList>
            <person name="Warren W.C."/>
            <person name="Hillier L.W."/>
            <person name="Marshall Graves J.A."/>
            <person name="Birney E."/>
            <person name="Ponting C.P."/>
            <person name="Grutzner F."/>
            <person name="Belov K."/>
            <person name="Miller W."/>
            <person name="Clarke L."/>
            <person name="Chinwalla A.T."/>
            <person name="Yang S.P."/>
            <person name="Heger A."/>
            <person name="Locke D.P."/>
            <person name="Miethke P."/>
            <person name="Waters P.D."/>
            <person name="Veyrunes F."/>
            <person name="Fulton L."/>
            <person name="Fulton B."/>
            <person name="Graves T."/>
            <person name="Wallis J."/>
            <person name="Puente X.S."/>
            <person name="Lopez-Otin C."/>
            <person name="Ordonez G.R."/>
            <person name="Eichler E.E."/>
            <person name="Chen L."/>
            <person name="Cheng Z."/>
            <person name="Deakin J.E."/>
            <person name="Alsop A."/>
            <person name="Thompson K."/>
            <person name="Kirby P."/>
            <person name="Papenfuss A.T."/>
            <person name="Wakefield M.J."/>
            <person name="Olender T."/>
            <person name="Lancet D."/>
            <person name="Huttley G.A."/>
            <person name="Smit A.F."/>
            <person name="Pask A."/>
            <person name="Temple-Smith P."/>
            <person name="Batzer M.A."/>
            <person name="Walker J.A."/>
            <person name="Konkel M.K."/>
            <person name="Harris R.S."/>
            <person name="Whittington C.M."/>
            <person name="Wong E.S."/>
            <person name="Gemmell N.J."/>
            <person name="Buschiazzo E."/>
            <person name="Vargas Jentzsch I.M."/>
            <person name="Merkel A."/>
            <person name="Schmitz J."/>
            <person name="Zemann A."/>
            <person name="Churakov G."/>
            <person name="Kriegs J.O."/>
            <person name="Brosius J."/>
            <person name="Murchison E.P."/>
            <person name="Sachidanandam R."/>
            <person name="Smith C."/>
            <person name="Hannon G.J."/>
            <person name="Tsend-Ayush E."/>
            <person name="McMillan D."/>
            <person name="Attenborough R."/>
            <person name="Rens W."/>
            <person name="Ferguson-Smith M."/>
            <person name="Lefevre C.M."/>
            <person name="Sharp J.A."/>
            <person name="Nicholas K.R."/>
            <person name="Ray D.A."/>
            <person name="Kube M."/>
            <person name="Reinhardt R."/>
            <person name="Pringle T.H."/>
            <person name="Taylor J."/>
            <person name="Jones R.C."/>
            <person name="Nixon B."/>
            <person name="Dacheux J.L."/>
            <person name="Niwa H."/>
            <person name="Sekita Y."/>
            <person name="Huang X."/>
            <person name="Stark A."/>
            <person name="Kheradpour P."/>
            <person name="Kellis M."/>
            <person name="Flicek P."/>
            <person name="Chen Y."/>
            <person name="Webber C."/>
            <person name="Hardison R."/>
            <person name="Nelson J."/>
            <person name="Hallsworth-Pepin K."/>
            <person name="Delehaunty K."/>
            <person name="Markovic C."/>
            <person name="Minx P."/>
            <person name="Feng Y."/>
            <person name="Kremitzki C."/>
            <person name="Mitreva M."/>
            <person name="Glasscock J."/>
            <person name="Wylie T."/>
            <person name="Wohldmann P."/>
            <person name="Thiru P."/>
            <person name="Nhan M.N."/>
            <person name="Pohl C.S."/>
            <person name="Smith S.M."/>
            <person name="Hou S."/>
            <person name="Nefedov M."/>
            <person name="de Jong P.J."/>
            <person name="Renfree M.B."/>
            <person name="Mardis E.R."/>
            <person name="Wilson R.K."/>
        </authorList>
    </citation>
    <scope>NUCLEOTIDE SEQUENCE [LARGE SCALE GENOMIC DNA]</scope>
    <source>
        <strain evidence="7 8">Glennie</strain>
    </source>
</reference>
<name>A0A6I8NUD2_ORNAN</name>
<proteinExistence type="predicted"/>
<feature type="domain" description="Immunoglobulin V-set" evidence="6">
    <location>
        <begin position="39"/>
        <end position="120"/>
    </location>
</feature>
<dbReference type="PANTHER" id="PTHR23266">
    <property type="entry name" value="IMMUNOGLOBULIN HEAVY CHAIN"/>
    <property type="match status" value="1"/>
</dbReference>
<dbReference type="InterPro" id="IPR013783">
    <property type="entry name" value="Ig-like_fold"/>
</dbReference>
<protein>
    <recommendedName>
        <fullName evidence="6">Immunoglobulin V-set domain-containing protein</fullName>
    </recommendedName>
</protein>
<sequence length="187" mass="20937">LRVKFSPVCHSLCLSLFPGVLSEIQLTESGPGIVKPSESLRLSWVLSGFSITTSAYYWHWIHQFEENGLEWMGYIGYHGNTSYAPSLKSRISISRDFRRMSSLQLNGMTPIDTAMYYYARYTVQGNECDPRHKHSSPGGQEEAGRRGWSPVPGAGGEYGREGVSVWFLWFPLTAQNTTFSQGSPTPS</sequence>
<feature type="signal peptide" evidence="5">
    <location>
        <begin position="1"/>
        <end position="22"/>
    </location>
</feature>
<dbReference type="OMA" id="TSAYYWH"/>
<reference evidence="7" key="2">
    <citation type="submission" date="2025-08" db="UniProtKB">
        <authorList>
            <consortium name="Ensembl"/>
        </authorList>
    </citation>
    <scope>IDENTIFICATION</scope>
    <source>
        <strain evidence="7">Glennie</strain>
    </source>
</reference>
<evidence type="ECO:0000256" key="2">
    <source>
        <dbReference type="ARBA" id="ARBA00023130"/>
    </source>
</evidence>
<feature type="region of interest" description="Disordered" evidence="4">
    <location>
        <begin position="128"/>
        <end position="154"/>
    </location>
</feature>
<evidence type="ECO:0000313" key="7">
    <source>
        <dbReference type="Ensembl" id="ENSOANP00000044904.1"/>
    </source>
</evidence>
<evidence type="ECO:0000313" key="8">
    <source>
        <dbReference type="Proteomes" id="UP000002279"/>
    </source>
</evidence>
<dbReference type="SUPFAM" id="SSF48726">
    <property type="entry name" value="Immunoglobulin"/>
    <property type="match status" value="1"/>
</dbReference>
<dbReference type="InterPro" id="IPR050199">
    <property type="entry name" value="IgHV"/>
</dbReference>
<reference evidence="7" key="3">
    <citation type="submission" date="2025-09" db="UniProtKB">
        <authorList>
            <consortium name="Ensembl"/>
        </authorList>
    </citation>
    <scope>IDENTIFICATION</scope>
    <source>
        <strain evidence="7">Glennie</strain>
    </source>
</reference>
<evidence type="ECO:0000256" key="4">
    <source>
        <dbReference type="SAM" id="MobiDB-lite"/>
    </source>
</evidence>
<dbReference type="Proteomes" id="UP000002279">
    <property type="component" value="Chromosome 14"/>
</dbReference>
<feature type="chain" id="PRO_5026111704" description="Immunoglobulin V-set domain-containing protein" evidence="5">
    <location>
        <begin position="23"/>
        <end position="187"/>
    </location>
</feature>
<dbReference type="GO" id="GO:0016064">
    <property type="term" value="P:immunoglobulin mediated immune response"/>
    <property type="evidence" value="ECO:0000318"/>
    <property type="project" value="GO_Central"/>
</dbReference>
<dbReference type="GO" id="GO:0019814">
    <property type="term" value="C:immunoglobulin complex"/>
    <property type="evidence" value="ECO:0007669"/>
    <property type="project" value="UniProtKB-KW"/>
</dbReference>
<evidence type="ECO:0000256" key="1">
    <source>
        <dbReference type="ARBA" id="ARBA00022859"/>
    </source>
</evidence>
<dbReference type="GO" id="GO:0003823">
    <property type="term" value="F:antigen binding"/>
    <property type="evidence" value="ECO:0000318"/>
    <property type="project" value="GO_Central"/>
</dbReference>
<evidence type="ECO:0000256" key="3">
    <source>
        <dbReference type="ARBA" id="ARBA00043265"/>
    </source>
</evidence>
<dbReference type="InterPro" id="IPR036179">
    <property type="entry name" value="Ig-like_dom_sf"/>
</dbReference>
<keyword evidence="5" id="KW-0732">Signal</keyword>